<feature type="transmembrane region" description="Helical" evidence="1">
    <location>
        <begin position="350"/>
        <end position="371"/>
    </location>
</feature>
<keyword evidence="1" id="KW-1133">Transmembrane helix</keyword>
<proteinExistence type="predicted"/>
<organism evidence="2 3">
    <name type="scientific">Actinotalea soli</name>
    <dbReference type="NCBI Taxonomy" id="2819234"/>
    <lineage>
        <taxon>Bacteria</taxon>
        <taxon>Bacillati</taxon>
        <taxon>Actinomycetota</taxon>
        <taxon>Actinomycetes</taxon>
        <taxon>Micrococcales</taxon>
        <taxon>Cellulomonadaceae</taxon>
        <taxon>Actinotalea</taxon>
    </lineage>
</organism>
<dbReference type="Proteomes" id="UP000664209">
    <property type="component" value="Unassembled WGS sequence"/>
</dbReference>
<evidence type="ECO:0000313" key="3">
    <source>
        <dbReference type="Proteomes" id="UP000664209"/>
    </source>
</evidence>
<dbReference type="RefSeq" id="WP_208055097.1">
    <property type="nucleotide sequence ID" value="NZ_JAGEMK010000002.1"/>
</dbReference>
<feature type="transmembrane region" description="Helical" evidence="1">
    <location>
        <begin position="32"/>
        <end position="50"/>
    </location>
</feature>
<sequence>MTDSSVQAHPADLRPLLAGVEDEVRRQRLRTVIPGAVLMLVLGAGLLLAADGDAGMGLAGAGAAALGVSGLASAVLRHRNRDLPLRTEQVDGAPATVLRRRAGWFWAGMSVLGVVAGAVLLLAVGALSTGSSVLAAGLAVVGLGLAWPLAFAAVGLYVPGNVALTGSGVRYRHLGLESMIAWEHLGAVTVLEGQRLLVLHPAPDTSAQHRYRAWPRGQRIHPDGVVTAMLQDWGTLATDVGRLVLHYAENPTERSELGTPAAAARWGHLTTRPVLHRADQWVVGVDRPSTDDDHATVDPDDGAWLPLWEPSADEHARRGVQQSMNGRLWVAVGLLVGLPGVSAFGEPGPWGPVSLGAFAAAGLTTIALGLVSPRPPELAALEGPGALTTPRGGVVLRCSSVRLRMGAVALASLAVGTVATVALFASSPGALLLGTLLALALLVVPVLVATRRLVVRELQLDEETITYRAGSRRQAVPWAQLTRVDVLRDGVIRLGLTDGDAVRIDVGGMSAHPGKVAMLLVRYRRQGGPRGETRDVGTVRVALQSG</sequence>
<name>A0A939LRQ9_9CELL</name>
<feature type="transmembrane region" description="Helical" evidence="1">
    <location>
        <begin position="133"/>
        <end position="158"/>
    </location>
</feature>
<reference evidence="2" key="1">
    <citation type="submission" date="2021-03" db="EMBL/GenBank/DDBJ databases">
        <title>Actinotalea soli sp. nov., isolated from soil.</title>
        <authorList>
            <person name="Ping W."/>
            <person name="Zhang J."/>
        </authorList>
    </citation>
    <scope>NUCLEOTIDE SEQUENCE</scope>
    <source>
        <strain evidence="2">BY-33</strain>
    </source>
</reference>
<keyword evidence="1" id="KW-0812">Transmembrane</keyword>
<accession>A0A939LRQ9</accession>
<feature type="transmembrane region" description="Helical" evidence="1">
    <location>
        <begin position="431"/>
        <end position="450"/>
    </location>
</feature>
<feature type="transmembrane region" description="Helical" evidence="1">
    <location>
        <begin position="326"/>
        <end position="344"/>
    </location>
</feature>
<evidence type="ECO:0000313" key="2">
    <source>
        <dbReference type="EMBL" id="MBO1751440.1"/>
    </source>
</evidence>
<evidence type="ECO:0000256" key="1">
    <source>
        <dbReference type="SAM" id="Phobius"/>
    </source>
</evidence>
<keyword evidence="3" id="KW-1185">Reference proteome</keyword>
<dbReference type="AlphaFoldDB" id="A0A939LRQ9"/>
<gene>
    <name evidence="2" type="ORF">J4G33_06445</name>
</gene>
<comment type="caution">
    <text evidence="2">The sequence shown here is derived from an EMBL/GenBank/DDBJ whole genome shotgun (WGS) entry which is preliminary data.</text>
</comment>
<protein>
    <submittedName>
        <fullName evidence="2">Uncharacterized protein</fullName>
    </submittedName>
</protein>
<feature type="transmembrane region" description="Helical" evidence="1">
    <location>
        <begin position="56"/>
        <end position="76"/>
    </location>
</feature>
<keyword evidence="1" id="KW-0472">Membrane</keyword>
<dbReference type="EMBL" id="JAGEMK010000002">
    <property type="protein sequence ID" value="MBO1751440.1"/>
    <property type="molecule type" value="Genomic_DNA"/>
</dbReference>
<feature type="transmembrane region" description="Helical" evidence="1">
    <location>
        <begin position="104"/>
        <end position="127"/>
    </location>
</feature>
<feature type="transmembrane region" description="Helical" evidence="1">
    <location>
        <begin position="407"/>
        <end position="425"/>
    </location>
</feature>